<evidence type="ECO:0000313" key="1">
    <source>
        <dbReference type="EMBL" id="SHK26440.1"/>
    </source>
</evidence>
<accession>A0A1M6R218</accession>
<sequence length="252" mass="28918">MDLMKDLGVEVYKDAARPAVSEVGAVAGRTVKALLAPIRGFLWCWEKIEDYVEKEVQKRLEKVPEERLKSPDPEIAVPLLQSLTYTAQNETLREMYIALLANSMDKGKENIVHPSYVEIIKKMNRLDALLFEKLSEESGYRMIVNPRISISGTNKFIAGVLPEWYLGWTIEEYDEFSISASLVRLSKFGIIDLMYDRSINGADYQGLWHTPFTEKMLEAQKFLRPYDSLEITATNSVVFVNDYGKQFRQACR</sequence>
<organism evidence="1 2">
    <name type="scientific">Xylanibacter ruminicola</name>
    <name type="common">Prevotella ruminicola</name>
    <dbReference type="NCBI Taxonomy" id="839"/>
    <lineage>
        <taxon>Bacteria</taxon>
        <taxon>Pseudomonadati</taxon>
        <taxon>Bacteroidota</taxon>
        <taxon>Bacteroidia</taxon>
        <taxon>Bacteroidales</taxon>
        <taxon>Prevotellaceae</taxon>
        <taxon>Xylanibacter</taxon>
    </lineage>
</organism>
<evidence type="ECO:0000313" key="2">
    <source>
        <dbReference type="Proteomes" id="UP000184130"/>
    </source>
</evidence>
<protein>
    <recommendedName>
        <fullName evidence="3">DUF4393 domain-containing protein</fullName>
    </recommendedName>
</protein>
<evidence type="ECO:0008006" key="3">
    <source>
        <dbReference type="Google" id="ProtNLM"/>
    </source>
</evidence>
<dbReference type="RefSeq" id="WP_073203497.1">
    <property type="nucleotide sequence ID" value="NZ_FRBD01000001.1"/>
</dbReference>
<dbReference type="AlphaFoldDB" id="A0A1M6R218"/>
<dbReference type="Proteomes" id="UP000184130">
    <property type="component" value="Unassembled WGS sequence"/>
</dbReference>
<gene>
    <name evidence="1" type="ORF">SAMN05216463_10142</name>
</gene>
<dbReference type="EMBL" id="FRBD01000001">
    <property type="protein sequence ID" value="SHK26440.1"/>
    <property type="molecule type" value="Genomic_DNA"/>
</dbReference>
<dbReference type="InterPro" id="IPR025506">
    <property type="entry name" value="Abi_alpha"/>
</dbReference>
<name>A0A1M6R218_XYLRU</name>
<dbReference type="Pfam" id="PF14337">
    <property type="entry name" value="Abi_alpha"/>
    <property type="match status" value="1"/>
</dbReference>
<reference evidence="1 2" key="1">
    <citation type="submission" date="2016-11" db="EMBL/GenBank/DDBJ databases">
        <authorList>
            <person name="Jaros S."/>
            <person name="Januszkiewicz K."/>
            <person name="Wedrychowicz H."/>
        </authorList>
    </citation>
    <scope>NUCLEOTIDE SEQUENCE [LARGE SCALE GENOMIC DNA]</scope>
    <source>
        <strain evidence="1 2">KHT3</strain>
    </source>
</reference>
<proteinExistence type="predicted"/>
<dbReference type="OrthoDB" id="1347735at2"/>